<dbReference type="PANTHER" id="PTHR37531">
    <property type="entry name" value="HEME EXPORTER PROTEIN D"/>
    <property type="match status" value="1"/>
</dbReference>
<evidence type="ECO:0000256" key="10">
    <source>
        <dbReference type="ARBA" id="ARBA00022989"/>
    </source>
</evidence>
<keyword evidence="6 12" id="KW-1003">Cell membrane</keyword>
<evidence type="ECO:0000256" key="4">
    <source>
        <dbReference type="ARBA" id="ARBA00016461"/>
    </source>
</evidence>
<evidence type="ECO:0000256" key="13">
    <source>
        <dbReference type="SAM" id="MobiDB-lite"/>
    </source>
</evidence>
<sequence length="72" mass="8382">MQFQFSGLADFLAMDGHGVYVWSCYGVTLLVLVGLAIQPALHRRRLQRELQRQRRISEARRQRSENRVAEPV</sequence>
<gene>
    <name evidence="14" type="ORF">FHS09_001642</name>
</gene>
<comment type="caution">
    <text evidence="14">The sequence shown here is derived from an EMBL/GenBank/DDBJ whole genome shotgun (WGS) entry which is preliminary data.</text>
</comment>
<proteinExistence type="inferred from homology"/>
<name>A0A7W4Z8Q0_9GAMM</name>
<evidence type="ECO:0000313" key="15">
    <source>
        <dbReference type="Proteomes" id="UP000535937"/>
    </source>
</evidence>
<evidence type="ECO:0000256" key="8">
    <source>
        <dbReference type="ARBA" id="ARBA00022692"/>
    </source>
</evidence>
<dbReference type="GO" id="GO:0015886">
    <property type="term" value="P:heme transport"/>
    <property type="evidence" value="ECO:0007669"/>
    <property type="project" value="InterPro"/>
</dbReference>
<dbReference type="GO" id="GO:0017004">
    <property type="term" value="P:cytochrome complex assembly"/>
    <property type="evidence" value="ECO:0007669"/>
    <property type="project" value="UniProtKB-KW"/>
</dbReference>
<evidence type="ECO:0000256" key="3">
    <source>
        <dbReference type="ARBA" id="ARBA00008741"/>
    </source>
</evidence>
<keyword evidence="10 12" id="KW-1133">Transmembrane helix</keyword>
<dbReference type="AlphaFoldDB" id="A0A7W4Z8Q0"/>
<dbReference type="InterPro" id="IPR052075">
    <property type="entry name" value="Heme_exporter_D"/>
</dbReference>
<evidence type="ECO:0000256" key="5">
    <source>
        <dbReference type="ARBA" id="ARBA00022448"/>
    </source>
</evidence>
<dbReference type="RefSeq" id="WP_183458600.1">
    <property type="nucleotide sequence ID" value="NZ_JACHWZ010000006.1"/>
</dbReference>
<evidence type="ECO:0000256" key="9">
    <source>
        <dbReference type="ARBA" id="ARBA00022748"/>
    </source>
</evidence>
<dbReference type="Proteomes" id="UP000535937">
    <property type="component" value="Unassembled WGS sequence"/>
</dbReference>
<dbReference type="InterPro" id="IPR007078">
    <property type="entry name" value="Haem_export_protD_CcmD"/>
</dbReference>
<evidence type="ECO:0000313" key="14">
    <source>
        <dbReference type="EMBL" id="MBB3060822.1"/>
    </source>
</evidence>
<dbReference type="Pfam" id="PF04995">
    <property type="entry name" value="CcmD"/>
    <property type="match status" value="1"/>
</dbReference>
<evidence type="ECO:0000256" key="7">
    <source>
        <dbReference type="ARBA" id="ARBA00022519"/>
    </source>
</evidence>
<keyword evidence="7 12" id="KW-0997">Cell inner membrane</keyword>
<evidence type="ECO:0000256" key="12">
    <source>
        <dbReference type="RuleBase" id="RU363101"/>
    </source>
</evidence>
<feature type="transmembrane region" description="Helical" evidence="12">
    <location>
        <begin position="20"/>
        <end position="41"/>
    </location>
</feature>
<evidence type="ECO:0000256" key="11">
    <source>
        <dbReference type="ARBA" id="ARBA00023136"/>
    </source>
</evidence>
<comment type="subcellular location">
    <subcellularLocation>
        <location evidence="2 12">Cell inner membrane</location>
        <topology evidence="2 12">Single-pass membrane protein</topology>
    </subcellularLocation>
</comment>
<keyword evidence="11 12" id="KW-0472">Membrane</keyword>
<evidence type="ECO:0000256" key="1">
    <source>
        <dbReference type="ARBA" id="ARBA00002442"/>
    </source>
</evidence>
<comment type="function">
    <text evidence="1 12">Required for the export of heme to the periplasm for the biogenesis of c-type cytochromes.</text>
</comment>
<organism evidence="14 15">
    <name type="scientific">Microbulbifer rhizosphaerae</name>
    <dbReference type="NCBI Taxonomy" id="1562603"/>
    <lineage>
        <taxon>Bacteria</taxon>
        <taxon>Pseudomonadati</taxon>
        <taxon>Pseudomonadota</taxon>
        <taxon>Gammaproteobacteria</taxon>
        <taxon>Cellvibrionales</taxon>
        <taxon>Microbulbiferaceae</taxon>
        <taxon>Microbulbifer</taxon>
    </lineage>
</organism>
<comment type="similarity">
    <text evidence="3 12">Belongs to the CcmD/CycX/HelD family.</text>
</comment>
<accession>A0A7W4Z8Q0</accession>
<protein>
    <recommendedName>
        <fullName evidence="4 12">Heme exporter protein D</fullName>
    </recommendedName>
</protein>
<dbReference type="EMBL" id="JACHWZ010000006">
    <property type="protein sequence ID" value="MBB3060822.1"/>
    <property type="molecule type" value="Genomic_DNA"/>
</dbReference>
<dbReference type="PANTHER" id="PTHR37531:SF1">
    <property type="entry name" value="HEME EXPORTER PROTEIN D"/>
    <property type="match status" value="1"/>
</dbReference>
<keyword evidence="9 12" id="KW-0201">Cytochrome c-type biogenesis</keyword>
<dbReference type="GO" id="GO:1903607">
    <property type="term" value="P:cytochrome c biosynthetic process"/>
    <property type="evidence" value="ECO:0007669"/>
    <property type="project" value="TreeGrafter"/>
</dbReference>
<feature type="region of interest" description="Disordered" evidence="13">
    <location>
        <begin position="53"/>
        <end position="72"/>
    </location>
</feature>
<keyword evidence="5 12" id="KW-0813">Transport</keyword>
<keyword evidence="15" id="KW-1185">Reference proteome</keyword>
<dbReference type="GO" id="GO:0005886">
    <property type="term" value="C:plasma membrane"/>
    <property type="evidence" value="ECO:0007669"/>
    <property type="project" value="UniProtKB-SubCell"/>
</dbReference>
<reference evidence="14 15" key="1">
    <citation type="submission" date="2020-08" db="EMBL/GenBank/DDBJ databases">
        <title>Genomic Encyclopedia of Type Strains, Phase III (KMG-III): the genomes of soil and plant-associated and newly described type strains.</title>
        <authorList>
            <person name="Whitman W."/>
        </authorList>
    </citation>
    <scope>NUCLEOTIDE SEQUENCE [LARGE SCALE GENOMIC DNA]</scope>
    <source>
        <strain evidence="14 15">CECT 8799</strain>
    </source>
</reference>
<evidence type="ECO:0000256" key="6">
    <source>
        <dbReference type="ARBA" id="ARBA00022475"/>
    </source>
</evidence>
<keyword evidence="8 12" id="KW-0812">Transmembrane</keyword>
<evidence type="ECO:0000256" key="2">
    <source>
        <dbReference type="ARBA" id="ARBA00004377"/>
    </source>
</evidence>
<dbReference type="NCBIfam" id="TIGR03141">
    <property type="entry name" value="cytochro_ccmD"/>
    <property type="match status" value="1"/>
</dbReference>